<comment type="cofactor">
    <cofactor evidence="1 7">
        <name>pyridoxal 5'-phosphate</name>
        <dbReference type="ChEBI" id="CHEBI:597326"/>
    </cofactor>
</comment>
<dbReference type="InterPro" id="IPR010969">
    <property type="entry name" value="Cys_dSase-rel_unknwn_funct"/>
</dbReference>
<dbReference type="InterPro" id="IPR015422">
    <property type="entry name" value="PyrdxlP-dep_Trfase_small"/>
</dbReference>
<dbReference type="SUPFAM" id="SSF53383">
    <property type="entry name" value="PLP-dependent transferases"/>
    <property type="match status" value="1"/>
</dbReference>
<accession>A0A117LAT3</accession>
<dbReference type="PROSITE" id="PS00595">
    <property type="entry name" value="AA_TRANSFER_CLASS_5"/>
    <property type="match status" value="1"/>
</dbReference>
<dbReference type="GO" id="GO:0031071">
    <property type="term" value="F:cysteine desulfurase activity"/>
    <property type="evidence" value="ECO:0007669"/>
    <property type="project" value="UniProtKB-EC"/>
</dbReference>
<comment type="catalytic activity">
    <reaction evidence="6">
        <text>(sulfur carrier)-H + L-cysteine = (sulfur carrier)-SH + L-alanine</text>
        <dbReference type="Rhea" id="RHEA:43892"/>
        <dbReference type="Rhea" id="RHEA-COMP:14737"/>
        <dbReference type="Rhea" id="RHEA-COMP:14739"/>
        <dbReference type="ChEBI" id="CHEBI:29917"/>
        <dbReference type="ChEBI" id="CHEBI:35235"/>
        <dbReference type="ChEBI" id="CHEBI:57972"/>
        <dbReference type="ChEBI" id="CHEBI:64428"/>
        <dbReference type="EC" id="2.8.1.7"/>
    </reaction>
</comment>
<dbReference type="GO" id="GO:0006534">
    <property type="term" value="P:cysteine metabolic process"/>
    <property type="evidence" value="ECO:0007669"/>
    <property type="project" value="InterPro"/>
</dbReference>
<dbReference type="OMA" id="ANMLGWA"/>
<evidence type="ECO:0000256" key="1">
    <source>
        <dbReference type="ARBA" id="ARBA00001933"/>
    </source>
</evidence>
<dbReference type="CDD" id="cd06453">
    <property type="entry name" value="SufS_like"/>
    <property type="match status" value="1"/>
</dbReference>
<dbReference type="GO" id="GO:0030170">
    <property type="term" value="F:pyridoxal phosphate binding"/>
    <property type="evidence" value="ECO:0007669"/>
    <property type="project" value="InterPro"/>
</dbReference>
<evidence type="ECO:0000256" key="4">
    <source>
        <dbReference type="ARBA" id="ARBA00022679"/>
    </source>
</evidence>
<evidence type="ECO:0000256" key="3">
    <source>
        <dbReference type="ARBA" id="ARBA00012239"/>
    </source>
</evidence>
<evidence type="ECO:0000256" key="5">
    <source>
        <dbReference type="ARBA" id="ARBA00022898"/>
    </source>
</evidence>
<dbReference type="EMBL" id="LGFO01000202">
    <property type="protein sequence ID" value="KUK35965.1"/>
    <property type="molecule type" value="Genomic_DNA"/>
</dbReference>
<keyword evidence="5" id="KW-0663">Pyridoxal phosphate</keyword>
<dbReference type="PANTHER" id="PTHR43586:SF4">
    <property type="entry name" value="ISOPENICILLIN N EPIMERASE"/>
    <property type="match status" value="1"/>
</dbReference>
<evidence type="ECO:0000256" key="2">
    <source>
        <dbReference type="ARBA" id="ARBA00010447"/>
    </source>
</evidence>
<name>A0A117LAT3_9THEO</name>
<comment type="similarity">
    <text evidence="2">Belongs to the class-V pyridoxal-phosphate-dependent aminotransferase family. Csd subfamily.</text>
</comment>
<dbReference type="InterPro" id="IPR015424">
    <property type="entry name" value="PyrdxlP-dep_Trfase"/>
</dbReference>
<evidence type="ECO:0000259" key="8">
    <source>
        <dbReference type="Pfam" id="PF00266"/>
    </source>
</evidence>
<dbReference type="InterPro" id="IPR010970">
    <property type="entry name" value="Cys_dSase_SufS"/>
</dbReference>
<evidence type="ECO:0000313" key="10">
    <source>
        <dbReference type="Proteomes" id="UP000053326"/>
    </source>
</evidence>
<dbReference type="Gene3D" id="3.90.1150.10">
    <property type="entry name" value="Aspartate Aminotransferase, domain 1"/>
    <property type="match status" value="1"/>
</dbReference>
<dbReference type="Gene3D" id="3.40.640.10">
    <property type="entry name" value="Type I PLP-dependent aspartate aminotransferase-like (Major domain)"/>
    <property type="match status" value="1"/>
</dbReference>
<proteinExistence type="inferred from homology"/>
<dbReference type="Pfam" id="PF00266">
    <property type="entry name" value="Aminotran_5"/>
    <property type="match status" value="1"/>
</dbReference>
<dbReference type="InterPro" id="IPR015421">
    <property type="entry name" value="PyrdxlP-dep_Trfase_major"/>
</dbReference>
<comment type="caution">
    <text evidence="9">The sequence shown here is derived from an EMBL/GenBank/DDBJ whole genome shotgun (WGS) entry which is preliminary data.</text>
</comment>
<evidence type="ECO:0000313" key="9">
    <source>
        <dbReference type="EMBL" id="KUK35965.1"/>
    </source>
</evidence>
<keyword evidence="4" id="KW-0808">Transferase</keyword>
<organism evidence="9 10">
    <name type="scientific">Thermacetogenium phaeum</name>
    <dbReference type="NCBI Taxonomy" id="85874"/>
    <lineage>
        <taxon>Bacteria</taxon>
        <taxon>Bacillati</taxon>
        <taxon>Bacillota</taxon>
        <taxon>Clostridia</taxon>
        <taxon>Thermoanaerobacterales</taxon>
        <taxon>Thermoanaerobacteraceae</taxon>
        <taxon>Thermacetogenium</taxon>
    </lineage>
</organism>
<evidence type="ECO:0000256" key="7">
    <source>
        <dbReference type="RuleBase" id="RU004504"/>
    </source>
</evidence>
<dbReference type="PANTHER" id="PTHR43586">
    <property type="entry name" value="CYSTEINE DESULFURASE"/>
    <property type="match status" value="1"/>
</dbReference>
<dbReference type="Proteomes" id="UP000053326">
    <property type="component" value="Unassembled WGS sequence"/>
</dbReference>
<feature type="domain" description="Aminotransferase class V" evidence="8">
    <location>
        <begin position="4"/>
        <end position="370"/>
    </location>
</feature>
<dbReference type="InterPro" id="IPR016454">
    <property type="entry name" value="Cysteine_dSase"/>
</dbReference>
<dbReference type="EC" id="2.8.1.7" evidence="3"/>
<evidence type="ECO:0000256" key="6">
    <source>
        <dbReference type="ARBA" id="ARBA00050776"/>
    </source>
</evidence>
<dbReference type="NCBIfam" id="TIGR01977">
    <property type="entry name" value="am_tr_V_EF2568"/>
    <property type="match status" value="1"/>
</dbReference>
<sequence length="382" mass="41603">MNDIYLDNAATSWPKPESVYRAVDHFNRKLGASPGRGSHRRSVISGQILLETRESLARLFNIKDSSRIAFTVNVTEAINIALKGLLEPGDHVVISSMEHNAVVRPLHALKDKGVELTVVRCSPDGTLDPSLLEQALTLRTRLVCLLHASNITGTIMPVAEVGRIVRRKGILFMVDAAQSAGVLPVDVEEQNIDLLAFTGHKGLLGPQGTGGLYIRPGLDVRPLVEGGTGSQSERVDQPDFMPDRFESGTPNTPGIAGLNAGVQFIQETGLEKIRQHEQELTDALIQGLREIKGVILYGPCDSRRQTAVVSFNIEDRDCGEVSFLLDQKYGIQSRSGLHCAPLAHRTMGTLKRGACRLSPGFFNTMEDIHKVIKAVYEIATSG</sequence>
<dbReference type="InterPro" id="IPR000192">
    <property type="entry name" value="Aminotrans_V_dom"/>
</dbReference>
<reference evidence="10" key="1">
    <citation type="journal article" date="2015" name="MBio">
        <title>Genome-Resolved Metagenomic Analysis Reveals Roles for Candidate Phyla and Other Microbial Community Members in Biogeochemical Transformations in Oil Reservoirs.</title>
        <authorList>
            <person name="Hu P."/>
            <person name="Tom L."/>
            <person name="Singh A."/>
            <person name="Thomas B.C."/>
            <person name="Baker B.J."/>
            <person name="Piceno Y.M."/>
            <person name="Andersen G.L."/>
            <person name="Banfield J.F."/>
        </authorList>
    </citation>
    <scope>NUCLEOTIDE SEQUENCE [LARGE SCALE GENOMIC DNA]</scope>
</reference>
<dbReference type="AlphaFoldDB" id="A0A117LAT3"/>
<protein>
    <recommendedName>
        <fullName evidence="3">cysteine desulfurase</fullName>
        <ecNumber evidence="3">2.8.1.7</ecNumber>
    </recommendedName>
</protein>
<dbReference type="PATRIC" id="fig|85874.4.peg.821"/>
<gene>
    <name evidence="9" type="ORF">XD66_1327</name>
</gene>
<dbReference type="PIRSF" id="PIRSF005572">
    <property type="entry name" value="NifS"/>
    <property type="match status" value="1"/>
</dbReference>
<dbReference type="InterPro" id="IPR020578">
    <property type="entry name" value="Aminotrans_V_PyrdxlP_BS"/>
</dbReference>